<gene>
    <name evidence="2" type="ORF">KI809_06330</name>
</gene>
<proteinExistence type="predicted"/>
<evidence type="ECO:0000313" key="2">
    <source>
        <dbReference type="EMBL" id="MBT0663916.1"/>
    </source>
</evidence>
<sequence length="76" mass="8285">MPERDDPISGILGIRPVSGERGRTGQERRAVRQLPKKPGKDSVDISSRARRLADIEDLLAGDENGGDGPKLLKHDD</sequence>
<evidence type="ECO:0000313" key="3">
    <source>
        <dbReference type="Proteomes" id="UP000811899"/>
    </source>
</evidence>
<reference evidence="2 3" key="1">
    <citation type="submission" date="2021-05" db="EMBL/GenBank/DDBJ databases">
        <title>The draft genome of Geobacter pelophilus DSM 12255.</title>
        <authorList>
            <person name="Xu Z."/>
            <person name="Masuda Y."/>
            <person name="Itoh H."/>
            <person name="Senoo K."/>
        </authorList>
    </citation>
    <scope>NUCLEOTIDE SEQUENCE [LARGE SCALE GENOMIC DNA]</scope>
    <source>
        <strain evidence="2 3">DSM 12255</strain>
    </source>
</reference>
<protein>
    <submittedName>
        <fullName evidence="2">Uncharacterized protein</fullName>
    </submittedName>
</protein>
<feature type="compositionally biased region" description="Basic and acidic residues" evidence="1">
    <location>
        <begin position="18"/>
        <end position="30"/>
    </location>
</feature>
<dbReference type="Proteomes" id="UP000811899">
    <property type="component" value="Unassembled WGS sequence"/>
</dbReference>
<dbReference type="RefSeq" id="WP_214170692.1">
    <property type="nucleotide sequence ID" value="NZ_JAHCVJ010000002.1"/>
</dbReference>
<dbReference type="EMBL" id="JAHCVJ010000002">
    <property type="protein sequence ID" value="MBT0663916.1"/>
    <property type="molecule type" value="Genomic_DNA"/>
</dbReference>
<feature type="region of interest" description="Disordered" evidence="1">
    <location>
        <begin position="1"/>
        <end position="47"/>
    </location>
</feature>
<name>A0AAW4KZ45_9BACT</name>
<evidence type="ECO:0000256" key="1">
    <source>
        <dbReference type="SAM" id="MobiDB-lite"/>
    </source>
</evidence>
<comment type="caution">
    <text evidence="2">The sequence shown here is derived from an EMBL/GenBank/DDBJ whole genome shotgun (WGS) entry which is preliminary data.</text>
</comment>
<keyword evidence="3" id="KW-1185">Reference proteome</keyword>
<accession>A0AAW4KZ45</accession>
<organism evidence="2 3">
    <name type="scientific">Geoanaerobacter pelophilus</name>
    <dbReference type="NCBI Taxonomy" id="60036"/>
    <lineage>
        <taxon>Bacteria</taxon>
        <taxon>Pseudomonadati</taxon>
        <taxon>Thermodesulfobacteriota</taxon>
        <taxon>Desulfuromonadia</taxon>
        <taxon>Geobacterales</taxon>
        <taxon>Geobacteraceae</taxon>
        <taxon>Geoanaerobacter</taxon>
    </lineage>
</organism>
<dbReference type="AlphaFoldDB" id="A0AAW4KZ45"/>